<keyword evidence="9" id="KW-1185">Reference proteome</keyword>
<dbReference type="InterPro" id="IPR032694">
    <property type="entry name" value="CopC/D"/>
</dbReference>
<feature type="transmembrane region" description="Helical" evidence="6">
    <location>
        <begin position="242"/>
        <end position="261"/>
    </location>
</feature>
<dbReference type="PANTHER" id="PTHR34820:SF4">
    <property type="entry name" value="INNER MEMBRANE PROTEIN YEBZ"/>
    <property type="match status" value="1"/>
</dbReference>
<feature type="transmembrane region" description="Helical" evidence="6">
    <location>
        <begin position="6"/>
        <end position="32"/>
    </location>
</feature>
<keyword evidence="2" id="KW-1003">Cell membrane</keyword>
<evidence type="ECO:0000256" key="2">
    <source>
        <dbReference type="ARBA" id="ARBA00022475"/>
    </source>
</evidence>
<feature type="transmembrane region" description="Helical" evidence="6">
    <location>
        <begin position="166"/>
        <end position="187"/>
    </location>
</feature>
<feature type="transmembrane region" description="Helical" evidence="6">
    <location>
        <begin position="53"/>
        <end position="74"/>
    </location>
</feature>
<dbReference type="OrthoDB" id="9035255at2"/>
<accession>A0A658QRP5</accession>
<evidence type="ECO:0000313" key="9">
    <source>
        <dbReference type="Proteomes" id="UP000198263"/>
    </source>
</evidence>
<feature type="transmembrane region" description="Helical" evidence="6">
    <location>
        <begin position="129"/>
        <end position="146"/>
    </location>
</feature>
<proteinExistence type="predicted"/>
<comment type="caution">
    <text evidence="8">The sequence shown here is derived from an EMBL/GenBank/DDBJ whole genome shotgun (WGS) entry which is preliminary data.</text>
</comment>
<comment type="subcellular location">
    <subcellularLocation>
        <location evidence="1">Cell membrane</location>
        <topology evidence="1">Multi-pass membrane protein</topology>
    </subcellularLocation>
</comment>
<dbReference type="RefSeq" id="WP_040052902.1">
    <property type="nucleotide sequence ID" value="NZ_FCNV02000001.1"/>
</dbReference>
<evidence type="ECO:0000256" key="1">
    <source>
        <dbReference type="ARBA" id="ARBA00004651"/>
    </source>
</evidence>
<dbReference type="GO" id="GO:0005886">
    <property type="term" value="C:plasma membrane"/>
    <property type="evidence" value="ECO:0007669"/>
    <property type="project" value="UniProtKB-SubCell"/>
</dbReference>
<protein>
    <submittedName>
        <fullName evidence="8">Copper resistance D domain-containing protein</fullName>
    </submittedName>
</protein>
<evidence type="ECO:0000256" key="5">
    <source>
        <dbReference type="ARBA" id="ARBA00023136"/>
    </source>
</evidence>
<dbReference type="Proteomes" id="UP000198263">
    <property type="component" value="Unassembled WGS sequence"/>
</dbReference>
<sequence>MSDDPLWLLQVFFAALADVSFACALGALLLNAWLGREQAFAPVSPARGGFRRAARFGMASAVVFVACNFASLWLESAAMSGSPIADAGASLWLVATATHAGIGWAVALAGGVVIAIAAATSGRLSAGRMAMAALGALIASAGKAAIGHAADAGAFSLAEVVQTLHLLATGVWGGVVIAGAAAVLPALESSVARASLMRVVGRMSHAATIAVAFVIATGAFNAWRGTGGSAVVLTGSGWGRALLVKSALIAAALALGALNRWSALPRLQRTASTTDAHTVINVMRIEAVLMVAVFVAASVLSHSVPGFAAGG</sequence>
<keyword evidence="5 6" id="KW-0472">Membrane</keyword>
<evidence type="ECO:0000256" key="6">
    <source>
        <dbReference type="SAM" id="Phobius"/>
    </source>
</evidence>
<organism evidence="8 9">
    <name type="scientific">Caballeronia concitans</name>
    <dbReference type="NCBI Taxonomy" id="1777133"/>
    <lineage>
        <taxon>Bacteria</taxon>
        <taxon>Pseudomonadati</taxon>
        <taxon>Pseudomonadota</taxon>
        <taxon>Betaproteobacteria</taxon>
        <taxon>Burkholderiales</taxon>
        <taxon>Burkholderiaceae</taxon>
        <taxon>Caballeronia</taxon>
    </lineage>
</organism>
<gene>
    <name evidence="8" type="ORF">AWB72_00665</name>
</gene>
<keyword evidence="4 6" id="KW-1133">Transmembrane helix</keyword>
<dbReference type="AlphaFoldDB" id="A0A658QRP5"/>
<reference evidence="8 9" key="1">
    <citation type="submission" date="2016-01" db="EMBL/GenBank/DDBJ databases">
        <authorList>
            <person name="Peeters C."/>
        </authorList>
    </citation>
    <scope>NUCLEOTIDE SEQUENCE [LARGE SCALE GENOMIC DNA]</scope>
    <source>
        <strain evidence="8">LMG 29315</strain>
    </source>
</reference>
<dbReference type="PANTHER" id="PTHR34820">
    <property type="entry name" value="INNER MEMBRANE PROTEIN YEBZ"/>
    <property type="match status" value="1"/>
</dbReference>
<evidence type="ECO:0000256" key="3">
    <source>
        <dbReference type="ARBA" id="ARBA00022692"/>
    </source>
</evidence>
<evidence type="ECO:0000256" key="4">
    <source>
        <dbReference type="ARBA" id="ARBA00022989"/>
    </source>
</evidence>
<keyword evidence="3 6" id="KW-0812">Transmembrane</keyword>
<dbReference type="EMBL" id="FCNV02000001">
    <property type="protein sequence ID" value="SAL14336.1"/>
    <property type="molecule type" value="Genomic_DNA"/>
</dbReference>
<feature type="domain" description="Copper resistance protein D" evidence="7">
    <location>
        <begin position="198"/>
        <end position="300"/>
    </location>
</feature>
<evidence type="ECO:0000313" key="8">
    <source>
        <dbReference type="EMBL" id="SAL14336.1"/>
    </source>
</evidence>
<dbReference type="Pfam" id="PF05425">
    <property type="entry name" value="CopD"/>
    <property type="match status" value="1"/>
</dbReference>
<name>A0A658QRP5_9BURK</name>
<feature type="transmembrane region" description="Helical" evidence="6">
    <location>
        <begin position="282"/>
        <end position="301"/>
    </location>
</feature>
<evidence type="ECO:0000259" key="7">
    <source>
        <dbReference type="Pfam" id="PF05425"/>
    </source>
</evidence>
<feature type="transmembrane region" description="Helical" evidence="6">
    <location>
        <begin position="199"/>
        <end position="222"/>
    </location>
</feature>
<dbReference type="GO" id="GO:0006825">
    <property type="term" value="P:copper ion transport"/>
    <property type="evidence" value="ECO:0007669"/>
    <property type="project" value="InterPro"/>
</dbReference>
<dbReference type="InterPro" id="IPR008457">
    <property type="entry name" value="Cu-R_CopD_dom"/>
</dbReference>
<feature type="transmembrane region" description="Helical" evidence="6">
    <location>
        <begin position="94"/>
        <end position="117"/>
    </location>
</feature>